<evidence type="ECO:0000313" key="4">
    <source>
        <dbReference type="Proteomes" id="UP000253728"/>
    </source>
</evidence>
<gene>
    <name evidence="1" type="ORF">NCTC5908_00612</name>
    <name evidence="2" type="ORF">NCTC5908_01245</name>
    <name evidence="3" type="ORF">NCTC5908_02188</name>
</gene>
<evidence type="ECO:0000313" key="3">
    <source>
        <dbReference type="EMBL" id="SSZ30361.1"/>
    </source>
</evidence>
<dbReference type="CDD" id="cd22260">
    <property type="entry name" value="AcrIF9"/>
    <property type="match status" value="1"/>
</dbReference>
<proteinExistence type="predicted"/>
<dbReference type="Proteomes" id="UP000253728">
    <property type="component" value="Unassembled WGS sequence"/>
</dbReference>
<dbReference type="GeneID" id="49636637"/>
<evidence type="ECO:0000313" key="2">
    <source>
        <dbReference type="EMBL" id="SSZ29444.1"/>
    </source>
</evidence>
<organism evidence="1 4">
    <name type="scientific">Aggregatibacter aphrophilus</name>
    <name type="common">Haemophilus aphrophilus</name>
    <dbReference type="NCBI Taxonomy" id="732"/>
    <lineage>
        <taxon>Bacteria</taxon>
        <taxon>Pseudomonadati</taxon>
        <taxon>Pseudomonadota</taxon>
        <taxon>Gammaproteobacteria</taxon>
        <taxon>Pasteurellales</taxon>
        <taxon>Pasteurellaceae</taxon>
        <taxon>Aggregatibacter</taxon>
    </lineage>
</organism>
<dbReference type="EMBL" id="UFSP01000002">
    <property type="protein sequence ID" value="SSZ29444.1"/>
    <property type="molecule type" value="Genomic_DNA"/>
</dbReference>
<dbReference type="EMBL" id="UFSP01000004">
    <property type="protein sequence ID" value="SSZ30361.1"/>
    <property type="molecule type" value="Genomic_DNA"/>
</dbReference>
<sequence length="77" mass="8559">MTTTTYYFSESSSVNAIAQAEMLKATNLSDAKREASRRQCFQGTALKIGTIYSLNANGLLVDEIASKEDGKKWVDRY</sequence>
<dbReference type="EMBL" id="UFSP01000001">
    <property type="protein sequence ID" value="SSY93919.1"/>
    <property type="molecule type" value="Genomic_DNA"/>
</dbReference>
<reference evidence="1 4" key="1">
    <citation type="submission" date="2018-06" db="EMBL/GenBank/DDBJ databases">
        <authorList>
            <consortium name="Pathogen Informatics"/>
            <person name="Doyle S."/>
        </authorList>
    </citation>
    <scope>NUCLEOTIDE SEQUENCE [LARGE SCALE GENOMIC DNA]</scope>
    <source>
        <strain evidence="1 4">NCTC5908</strain>
    </source>
</reference>
<accession>A0A336N4C6</accession>
<dbReference type="AlphaFoldDB" id="A0A336N4C6"/>
<name>A0A336N4C6_AGGAP</name>
<protein>
    <submittedName>
        <fullName evidence="1">Uncharacterized protein</fullName>
    </submittedName>
</protein>
<evidence type="ECO:0000313" key="1">
    <source>
        <dbReference type="EMBL" id="SSY93919.1"/>
    </source>
</evidence>
<dbReference type="RefSeq" id="WP_032995468.1">
    <property type="nucleotide sequence ID" value="NZ_MAQF01000009.1"/>
</dbReference>